<accession>G7V8G6</accession>
<dbReference type="AlphaFoldDB" id="G7V8G6"/>
<sequence length="219" mass="24005">MRKSLVLLIAFVLVFFSAVVSLAGAMELFADKLVYDPDDGTITAEGNVNVKGVDMFAEAVKGKASADGSKMELQEKVRIRSIKDPMLIECAKAQAILTEHGRKVTCWEVQRFVHEARGVTMSAEKVVGLLKDGAFENIKATGNVKAQMKDKNKKTVTVTSKSAYYGSKKGTVLFQGEAFAVTEDRTVEADKFTYYLADGKIKAEGSTKTVFILKDQEKE</sequence>
<dbReference type="STRING" id="580340.Tlie_0593"/>
<dbReference type="Gene3D" id="2.60.450.10">
    <property type="entry name" value="Lipopolysaccharide (LPS) transport protein A like domain"/>
    <property type="match status" value="1"/>
</dbReference>
<evidence type="ECO:0000259" key="1">
    <source>
        <dbReference type="Pfam" id="PF03968"/>
    </source>
</evidence>
<dbReference type="KEGG" id="tli:Tlie_0593"/>
<evidence type="ECO:0000313" key="2">
    <source>
        <dbReference type="EMBL" id="AER66328.1"/>
    </source>
</evidence>
<dbReference type="eggNOG" id="COG1452">
    <property type="taxonomic scope" value="Bacteria"/>
</dbReference>
<organism evidence="2 3">
    <name type="scientific">Thermovirga lienii (strain ATCC BAA-1197 / DSM 17291 / Cas60314)</name>
    <dbReference type="NCBI Taxonomy" id="580340"/>
    <lineage>
        <taxon>Bacteria</taxon>
        <taxon>Thermotogati</taxon>
        <taxon>Synergistota</taxon>
        <taxon>Synergistia</taxon>
        <taxon>Synergistales</taxon>
        <taxon>Thermovirgaceae</taxon>
        <taxon>Thermovirga</taxon>
    </lineage>
</organism>
<feature type="domain" description="Organic solvent tolerance-like N-terminal" evidence="1">
    <location>
        <begin position="120"/>
        <end position="198"/>
    </location>
</feature>
<dbReference type="Proteomes" id="UP000005868">
    <property type="component" value="Chromosome"/>
</dbReference>
<gene>
    <name evidence="2" type="ordered locus">Tlie_0593</name>
</gene>
<keyword evidence="3" id="KW-1185">Reference proteome</keyword>
<protein>
    <submittedName>
        <fullName evidence="2">OstA family protein</fullName>
    </submittedName>
</protein>
<dbReference type="InterPro" id="IPR005653">
    <property type="entry name" value="OstA-like_N"/>
</dbReference>
<dbReference type="EMBL" id="CP003096">
    <property type="protein sequence ID" value="AER66328.1"/>
    <property type="molecule type" value="Genomic_DNA"/>
</dbReference>
<dbReference type="Pfam" id="PF03968">
    <property type="entry name" value="LptD_N"/>
    <property type="match status" value="1"/>
</dbReference>
<name>G7V8G6_THELD</name>
<dbReference type="HOGENOM" id="CLU_1260955_0_0_0"/>
<reference evidence="2 3" key="2">
    <citation type="journal article" date="2012" name="Stand. Genomic Sci.">
        <title>Genome sequence of the moderately thermophilic, amino-acid-degrading and sulfur-reducing bacterium Thermovirga lienii type strain (Cas60314(T)).</title>
        <authorList>
            <person name="Goker M."/>
            <person name="Saunders E."/>
            <person name="Lapidus A."/>
            <person name="Nolan M."/>
            <person name="Lucas S."/>
            <person name="Hammon N."/>
            <person name="Deshpande S."/>
            <person name="Cheng J.F."/>
            <person name="Han C."/>
            <person name="Tapia R."/>
            <person name="Goodwin L.A."/>
            <person name="Pitluck S."/>
            <person name="Liolios K."/>
            <person name="Mavromatis K."/>
            <person name="Pagani I."/>
            <person name="Ivanova N."/>
            <person name="Mikhailova N."/>
            <person name="Pati A."/>
            <person name="Chen A."/>
            <person name="Palaniappan K."/>
            <person name="Land M."/>
            <person name="Chang Y.J."/>
            <person name="Jeffries C.D."/>
            <person name="Brambilla E.M."/>
            <person name="Rohde M."/>
            <person name="Spring S."/>
            <person name="Detter J.C."/>
            <person name="Woyke T."/>
            <person name="Bristow J."/>
            <person name="Eisen J.A."/>
            <person name="Markowitz V."/>
            <person name="Hugenholtz P."/>
            <person name="Kyrpides N.C."/>
            <person name="Klenk H.P."/>
        </authorList>
    </citation>
    <scope>NUCLEOTIDE SEQUENCE [LARGE SCALE GENOMIC DNA]</scope>
    <source>
        <strain evidence="3">ATCC BAA-1197 / DSM 17291 / Cas60314</strain>
    </source>
</reference>
<reference evidence="3" key="1">
    <citation type="submission" date="2011-10" db="EMBL/GenBank/DDBJ databases">
        <title>The complete genome of chromosome of Thermovirga lienii DSM 17291.</title>
        <authorList>
            <consortium name="US DOE Joint Genome Institute (JGI-PGF)"/>
            <person name="Lucas S."/>
            <person name="Copeland A."/>
            <person name="Lapidus A."/>
            <person name="Glavina del Rio T."/>
            <person name="Dalin E."/>
            <person name="Tice H."/>
            <person name="Bruce D."/>
            <person name="Goodwin L."/>
            <person name="Pitluck S."/>
            <person name="Peters L."/>
            <person name="Mikhailova N."/>
            <person name="Saunders E."/>
            <person name="Kyrpides N."/>
            <person name="Mavromatis K."/>
            <person name="Ivanova N."/>
            <person name="Last F.I."/>
            <person name="Brettin T."/>
            <person name="Detter J.C."/>
            <person name="Han C."/>
            <person name="Larimer F."/>
            <person name="Land M."/>
            <person name="Hauser L."/>
            <person name="Markowitz V."/>
            <person name="Cheng J.-F."/>
            <person name="Hugenholtz P."/>
            <person name="Woyke T."/>
            <person name="Wu D."/>
            <person name="Spring S."/>
            <person name="Schroeder M."/>
            <person name="Brambilla E.-M."/>
            <person name="Klenk H.-P."/>
            <person name="Eisen J.A."/>
        </authorList>
    </citation>
    <scope>NUCLEOTIDE SEQUENCE [LARGE SCALE GENOMIC DNA]</scope>
    <source>
        <strain evidence="3">ATCC BAA-1197 / DSM 17291 / Cas60314</strain>
    </source>
</reference>
<proteinExistence type="predicted"/>
<evidence type="ECO:0000313" key="3">
    <source>
        <dbReference type="Proteomes" id="UP000005868"/>
    </source>
</evidence>